<evidence type="ECO:0000256" key="1">
    <source>
        <dbReference type="ARBA" id="ARBA00004651"/>
    </source>
</evidence>
<feature type="transmembrane region" description="Helical" evidence="7">
    <location>
        <begin position="149"/>
        <end position="166"/>
    </location>
</feature>
<dbReference type="GO" id="GO:0005886">
    <property type="term" value="C:plasma membrane"/>
    <property type="evidence" value="ECO:0007669"/>
    <property type="project" value="UniProtKB-SubCell"/>
</dbReference>
<proteinExistence type="predicted"/>
<sequence length="465" mass="51025">MDMENPKRRSHLHKVNLHHIDQLPTESEASQNPLTNSITNSITNNIYKSFPAFKSRNFRLYIIGQVFSLSGTFMTQMAIPWLIYDLTKSPWLLGLSGFLGFLPSLVLIPFSGVLSDRWDRQDLLKLVQILGISVSATLTLVTALELAEFWSLLILSILGGVLKGLDMPVRHAFVVEMVEDRQDLSNAIAINSTMLACSRLMGPAIGGLLLATVGVKFCFLYDTISYVAAIWALAVMTLPASKPMQISQRISTWKRLQEGFNYVADFLPVKAIILLLALQGIFGFAHVVLLPIYAAEILQGGEKILGWLSAAPAFGAILSSIYLSQRRQVAGLERLIALCPFSIGLCAIAYAFSTVLWISLPLLVIMGGISTLHISCSNTVIQTIVDDSKRGRVMSFYSLSLIGMLPICNLFTGTLAHWLGAPNTLLVTGSICILASAWFWRQLPLISKSILNAMHSINKAEKAVA</sequence>
<dbReference type="CDD" id="cd06173">
    <property type="entry name" value="MFS_MefA_like"/>
    <property type="match status" value="1"/>
</dbReference>
<organism evidence="8 9">
    <name type="scientific">Pseudanabaena biceps PCC 7429</name>
    <dbReference type="NCBI Taxonomy" id="927668"/>
    <lineage>
        <taxon>Bacteria</taxon>
        <taxon>Bacillati</taxon>
        <taxon>Cyanobacteriota</taxon>
        <taxon>Cyanophyceae</taxon>
        <taxon>Pseudanabaenales</taxon>
        <taxon>Pseudanabaenaceae</taxon>
        <taxon>Pseudanabaena</taxon>
    </lineage>
</organism>
<protein>
    <submittedName>
        <fullName evidence="8">Major facilitator superfamily MFS_1</fullName>
    </submittedName>
</protein>
<keyword evidence="3" id="KW-1003">Cell membrane</keyword>
<dbReference type="PANTHER" id="PTHR23513">
    <property type="entry name" value="INTEGRAL MEMBRANE EFFLUX PROTEIN-RELATED"/>
    <property type="match status" value="1"/>
</dbReference>
<feature type="transmembrane region" description="Helical" evidence="7">
    <location>
        <begin position="187"/>
        <end position="211"/>
    </location>
</feature>
<feature type="transmembrane region" description="Helical" evidence="7">
    <location>
        <begin position="223"/>
        <end position="241"/>
    </location>
</feature>
<keyword evidence="9" id="KW-1185">Reference proteome</keyword>
<evidence type="ECO:0000313" key="9">
    <source>
        <dbReference type="Proteomes" id="UP000011201"/>
    </source>
</evidence>
<dbReference type="Gene3D" id="1.20.1250.20">
    <property type="entry name" value="MFS general substrate transporter like domains"/>
    <property type="match status" value="1"/>
</dbReference>
<comment type="subcellular location">
    <subcellularLocation>
        <location evidence="1">Cell membrane</location>
        <topology evidence="1">Multi-pass membrane protein</topology>
    </subcellularLocation>
</comment>
<dbReference type="SUPFAM" id="SSF103473">
    <property type="entry name" value="MFS general substrate transporter"/>
    <property type="match status" value="1"/>
</dbReference>
<dbReference type="InterPro" id="IPR010290">
    <property type="entry name" value="TM_effector"/>
</dbReference>
<feature type="transmembrane region" description="Helical" evidence="7">
    <location>
        <begin position="58"/>
        <end position="79"/>
    </location>
</feature>
<feature type="transmembrane region" description="Helical" evidence="7">
    <location>
        <begin position="335"/>
        <end position="352"/>
    </location>
</feature>
<dbReference type="AlphaFoldDB" id="L8N7B2"/>
<dbReference type="EMBL" id="ALWB01000006">
    <property type="protein sequence ID" value="ELS34585.1"/>
    <property type="molecule type" value="Genomic_DNA"/>
</dbReference>
<feature type="transmembrane region" description="Helical" evidence="7">
    <location>
        <begin position="91"/>
        <end position="114"/>
    </location>
</feature>
<evidence type="ECO:0000256" key="6">
    <source>
        <dbReference type="ARBA" id="ARBA00023136"/>
    </source>
</evidence>
<feature type="transmembrane region" description="Helical" evidence="7">
    <location>
        <begin position="358"/>
        <end position="381"/>
    </location>
</feature>
<feature type="transmembrane region" description="Helical" evidence="7">
    <location>
        <begin position="262"/>
        <end position="292"/>
    </location>
</feature>
<comment type="caution">
    <text evidence="8">The sequence shown here is derived from an EMBL/GenBank/DDBJ whole genome shotgun (WGS) entry which is preliminary data.</text>
</comment>
<keyword evidence="4 7" id="KW-0812">Transmembrane</keyword>
<feature type="transmembrane region" description="Helical" evidence="7">
    <location>
        <begin position="126"/>
        <end position="143"/>
    </location>
</feature>
<dbReference type="PATRIC" id="fig|927668.3.peg.290"/>
<evidence type="ECO:0000256" key="2">
    <source>
        <dbReference type="ARBA" id="ARBA00022448"/>
    </source>
</evidence>
<reference evidence="8 9" key="1">
    <citation type="journal article" date="2013" name="Proc. Natl. Acad. Sci. U.S.A.">
        <title>Improving the coverage of the cyanobacterial phylum using diversity-driven genome sequencing.</title>
        <authorList>
            <person name="Shih P.M."/>
            <person name="Wu D."/>
            <person name="Latifi A."/>
            <person name="Axen S.D."/>
            <person name="Fewer D.P."/>
            <person name="Talla E."/>
            <person name="Calteau A."/>
            <person name="Cai F."/>
            <person name="Tandeau de Marsac N."/>
            <person name="Rippka R."/>
            <person name="Herdman M."/>
            <person name="Sivonen K."/>
            <person name="Coursin T."/>
            <person name="Laurent T."/>
            <person name="Goodwin L."/>
            <person name="Nolan M."/>
            <person name="Davenport K.W."/>
            <person name="Han C.S."/>
            <person name="Rubin E.M."/>
            <person name="Eisen J.A."/>
            <person name="Woyke T."/>
            <person name="Gugger M."/>
            <person name="Kerfeld C.A."/>
        </authorList>
    </citation>
    <scope>NUCLEOTIDE SEQUENCE [LARGE SCALE GENOMIC DNA]</scope>
    <source>
        <strain evidence="8 9">PCC 7429</strain>
    </source>
</reference>
<dbReference type="InterPro" id="IPR036259">
    <property type="entry name" value="MFS_trans_sf"/>
</dbReference>
<keyword evidence="5 7" id="KW-1133">Transmembrane helix</keyword>
<dbReference type="Pfam" id="PF05977">
    <property type="entry name" value="MFS_3"/>
    <property type="match status" value="1"/>
</dbReference>
<keyword evidence="2" id="KW-0813">Transport</keyword>
<accession>L8N7B2</accession>
<feature type="transmembrane region" description="Helical" evidence="7">
    <location>
        <begin position="304"/>
        <end position="323"/>
    </location>
</feature>
<evidence type="ECO:0000256" key="3">
    <source>
        <dbReference type="ARBA" id="ARBA00022475"/>
    </source>
</evidence>
<evidence type="ECO:0000256" key="5">
    <source>
        <dbReference type="ARBA" id="ARBA00022989"/>
    </source>
</evidence>
<feature type="transmembrane region" description="Helical" evidence="7">
    <location>
        <begin position="418"/>
        <end position="440"/>
    </location>
</feature>
<evidence type="ECO:0000256" key="7">
    <source>
        <dbReference type="SAM" id="Phobius"/>
    </source>
</evidence>
<feature type="transmembrane region" description="Helical" evidence="7">
    <location>
        <begin position="393"/>
        <end position="412"/>
    </location>
</feature>
<evidence type="ECO:0000313" key="8">
    <source>
        <dbReference type="EMBL" id="ELS34585.1"/>
    </source>
</evidence>
<keyword evidence="6 7" id="KW-0472">Membrane</keyword>
<dbReference type="Proteomes" id="UP000011201">
    <property type="component" value="Unassembled WGS sequence"/>
</dbReference>
<gene>
    <name evidence="8" type="ORF">Pse7429DRAFT_0299</name>
</gene>
<name>L8N7B2_9CYAN</name>
<evidence type="ECO:0000256" key="4">
    <source>
        <dbReference type="ARBA" id="ARBA00022692"/>
    </source>
</evidence>
<dbReference type="PANTHER" id="PTHR23513:SF11">
    <property type="entry name" value="STAPHYLOFERRIN A TRANSPORTER"/>
    <property type="match status" value="1"/>
</dbReference>